<feature type="region of interest" description="Disordered" evidence="1">
    <location>
        <begin position="1"/>
        <end position="76"/>
    </location>
</feature>
<feature type="region of interest" description="Disordered" evidence="1">
    <location>
        <begin position="94"/>
        <end position="123"/>
    </location>
</feature>
<comment type="caution">
    <text evidence="2">The sequence shown here is derived from an EMBL/GenBank/DDBJ whole genome shotgun (WGS) entry which is preliminary data.</text>
</comment>
<evidence type="ECO:0000313" key="2">
    <source>
        <dbReference type="EMBL" id="KAL0867946.1"/>
    </source>
</evidence>
<dbReference type="Proteomes" id="UP001549920">
    <property type="component" value="Unassembled WGS sequence"/>
</dbReference>
<dbReference type="PANTHER" id="PTHR46601">
    <property type="entry name" value="ULP_PROTEASE DOMAIN-CONTAINING PROTEIN"/>
    <property type="match status" value="1"/>
</dbReference>
<accession>A0ABR3HC04</accession>
<feature type="compositionally biased region" description="Basic and acidic residues" evidence="1">
    <location>
        <begin position="62"/>
        <end position="76"/>
    </location>
</feature>
<evidence type="ECO:0000313" key="3">
    <source>
        <dbReference type="Proteomes" id="UP001549920"/>
    </source>
</evidence>
<reference evidence="2 3" key="1">
    <citation type="submission" date="2024-06" db="EMBL/GenBank/DDBJ databases">
        <title>A chromosome-level genome assembly of beet webworm, Loxostege sticticalis.</title>
        <authorList>
            <person name="Zhang Y."/>
        </authorList>
    </citation>
    <scope>NUCLEOTIDE SEQUENCE [LARGE SCALE GENOMIC DNA]</scope>
    <source>
        <strain evidence="2">AQ026</strain>
        <tissue evidence="2">Whole body</tissue>
    </source>
</reference>
<organism evidence="2 3">
    <name type="scientific">Loxostege sticticalis</name>
    <name type="common">Beet webworm moth</name>
    <dbReference type="NCBI Taxonomy" id="481309"/>
    <lineage>
        <taxon>Eukaryota</taxon>
        <taxon>Metazoa</taxon>
        <taxon>Ecdysozoa</taxon>
        <taxon>Arthropoda</taxon>
        <taxon>Hexapoda</taxon>
        <taxon>Insecta</taxon>
        <taxon>Pterygota</taxon>
        <taxon>Neoptera</taxon>
        <taxon>Endopterygota</taxon>
        <taxon>Lepidoptera</taxon>
        <taxon>Glossata</taxon>
        <taxon>Ditrysia</taxon>
        <taxon>Pyraloidea</taxon>
        <taxon>Crambidae</taxon>
        <taxon>Pyraustinae</taxon>
        <taxon>Loxostege</taxon>
    </lineage>
</organism>
<evidence type="ECO:0000256" key="1">
    <source>
        <dbReference type="SAM" id="MobiDB-lite"/>
    </source>
</evidence>
<feature type="compositionally biased region" description="Basic and acidic residues" evidence="1">
    <location>
        <begin position="24"/>
        <end position="54"/>
    </location>
</feature>
<dbReference type="EMBL" id="JBEUOH010000022">
    <property type="protein sequence ID" value="KAL0867946.1"/>
    <property type="molecule type" value="Genomic_DNA"/>
</dbReference>
<gene>
    <name evidence="2" type="ORF">ABMA27_008619</name>
</gene>
<proteinExistence type="predicted"/>
<keyword evidence="3" id="KW-1185">Reference proteome</keyword>
<name>A0ABR3HC04_LOXSC</name>
<dbReference type="PANTHER" id="PTHR46601:SF1">
    <property type="entry name" value="ADF-H DOMAIN-CONTAINING PROTEIN"/>
    <property type="match status" value="1"/>
</dbReference>
<sequence>MAKTKTKKTREEKLAQARLHKRKRYEEIKNDPEKYAIQKEKERQRYLKRKEQNKIKSVAKMTPREKRLQRKKWNENSRRYLEKKKKERVIQQMLIDNSPPTSDREENVDADQDPLEGPSHHSVEVSNINCKRCQKKDKLIRRLRYSYKKEIGKLKQEKEKVIKEKDAMRKMLMRQINKQRKIQAKPSTGEKVDNLIKSIDEDKREEVKKKILFGEIIQNNLTDGFKVLRKKEKREFSDIVMRDKDRFKKHKVLGKTSKFTVRDKNKICHSNESNMDTESKIKQDVEEFFEDDCNTKISPDKKEFITRNGQRKQKRYLLDTLTNLHKKFMHVQNSNIGYSTFCKYRPFWVLYPKESDRNTCACKIHVNFDLLVKSLNKKRITKEANGTAILESLCCDIHNEECLNRTCEVCRNRVINYEEFNNEEQINYYQWCAKKETYIVKGQDKTKIVTVNTRLQDYPRNVIKKLEDSLKSYFKHCTNIIVQYKSIKSLKATMTTKEVMLHIDFSENYSVKFNEEIQSYHFGGSRLQITLHTAVAYLIDPETGIMKSYSVCSISECNRHDASAIWAHLIPLLGYVREISPLIDTVHFVSDSPSSQYRNRYIFFVISQLQQDFPELNFITWNYLEAGHGKGAPDGVGAVLKRTADQIIRFGNDIGTMKDFWELIQVKVKNVKLLSVSEQDIEDRKFPSSVQGFRGTMSVHQVLWSFDRLRITFRKLSCFLCDNGDICSHNYHLGFMNLPCLYENVDPEHLQDFLNENTTNEVLREVTNPRTPSPTNQFLNRSAAEASQNMKNSSNRAQNNNKITILSDVKVHWTNTSFIGNEMKQTDNTNFQLDFQKIALNHRNTLV</sequence>
<protein>
    <submittedName>
        <fullName evidence="2">Uncharacterized protein</fullName>
    </submittedName>
</protein>